<dbReference type="Pfam" id="PF13349">
    <property type="entry name" value="DUF4097"/>
    <property type="match status" value="1"/>
</dbReference>
<evidence type="ECO:0000313" key="2">
    <source>
        <dbReference type="EMBL" id="MBB6351725.1"/>
    </source>
</evidence>
<name>A0A7X0F354_9ACTN</name>
<evidence type="ECO:0000313" key="3">
    <source>
        <dbReference type="Proteomes" id="UP000583800"/>
    </source>
</evidence>
<comment type="caution">
    <text evidence="2">The sequence shown here is derived from an EMBL/GenBank/DDBJ whole genome shotgun (WGS) entry which is preliminary data.</text>
</comment>
<gene>
    <name evidence="2" type="ORF">FHU36_008308</name>
</gene>
<reference evidence="2 3" key="1">
    <citation type="submission" date="2020-08" db="EMBL/GenBank/DDBJ databases">
        <title>Sequencing the genomes of 1000 actinobacteria strains.</title>
        <authorList>
            <person name="Klenk H.-P."/>
        </authorList>
    </citation>
    <scope>NUCLEOTIDE SEQUENCE [LARGE SCALE GENOMIC DNA]</scope>
    <source>
        <strain evidence="2 3">DSM 45913</strain>
    </source>
</reference>
<dbReference type="Proteomes" id="UP000583800">
    <property type="component" value="Unassembled WGS sequence"/>
</dbReference>
<dbReference type="AlphaFoldDB" id="A0A7X0F354"/>
<keyword evidence="3" id="KW-1185">Reference proteome</keyword>
<evidence type="ECO:0000259" key="1">
    <source>
        <dbReference type="Pfam" id="PF13349"/>
    </source>
</evidence>
<protein>
    <recommendedName>
        <fullName evidence="1">DUF4097 domain-containing protein</fullName>
    </recommendedName>
</protein>
<proteinExistence type="predicted"/>
<organism evidence="2 3">
    <name type="scientific">Nonomuraea muscovyensis</name>
    <dbReference type="NCBI Taxonomy" id="1124761"/>
    <lineage>
        <taxon>Bacteria</taxon>
        <taxon>Bacillati</taxon>
        <taxon>Actinomycetota</taxon>
        <taxon>Actinomycetes</taxon>
        <taxon>Streptosporangiales</taxon>
        <taxon>Streptosporangiaceae</taxon>
        <taxon>Nonomuraea</taxon>
    </lineage>
</organism>
<sequence>MTVVREEGTGIMRHWTIEGPEQLTFGPVAALDVRIVAGRLAVLASEGPPSLEVSSIDSAPLIVTYDEDARELSVAYKDLTWEGVLSWLRSARRETVATLTVPRGCRVNAGVVSASAVVAGFENVTRVKSAAGEIVLDGVSGEVNATTISGGVESRAMEGDLSFQSVSGDLTVAGGVPRRLRANTMSGRITADLRLRPTGHVTLNSVSGDILVRLPEGVDTDVNIRSTSGRLVSAFEKLSDENGPGTRSLSGRLGGGMASLSAITVSGDVTLLKGENE</sequence>
<dbReference type="InterPro" id="IPR025164">
    <property type="entry name" value="Toastrack_DUF4097"/>
</dbReference>
<feature type="domain" description="DUF4097" evidence="1">
    <location>
        <begin position="64"/>
        <end position="271"/>
    </location>
</feature>
<dbReference type="EMBL" id="JACHJB010000004">
    <property type="protein sequence ID" value="MBB6351725.1"/>
    <property type="molecule type" value="Genomic_DNA"/>
</dbReference>
<accession>A0A7X0F354</accession>
<dbReference type="RefSeq" id="WP_312892182.1">
    <property type="nucleotide sequence ID" value="NZ_JACHJB010000004.1"/>
</dbReference>